<dbReference type="Pfam" id="PF12680">
    <property type="entry name" value="SnoaL_2"/>
    <property type="match status" value="1"/>
</dbReference>
<feature type="domain" description="SnoaL-like" evidence="2">
    <location>
        <begin position="54"/>
        <end position="144"/>
    </location>
</feature>
<evidence type="ECO:0000256" key="1">
    <source>
        <dbReference type="SAM" id="MobiDB-lite"/>
    </source>
</evidence>
<evidence type="ECO:0000313" key="4">
    <source>
        <dbReference type="Proteomes" id="UP001596180"/>
    </source>
</evidence>
<sequence>MTHLEDFENGTLFQRDRRPQAPPLHRNDQGGITTTQHAAAQDDQAKGNVDIVLTAMRELFADKDLTAIDRYWAEPYVQHSPQMPNGLGTLRNVVPNLEGFSWEPQRIAAQGDLVFTHSIVHGWAPNPVAIVDIFRLDNGRIVEHWDVVQDIVSPEESANGNTMV</sequence>
<dbReference type="EMBL" id="JBHSOA010000085">
    <property type="protein sequence ID" value="MFC5855999.1"/>
    <property type="molecule type" value="Genomic_DNA"/>
</dbReference>
<dbReference type="SUPFAM" id="SSF54427">
    <property type="entry name" value="NTF2-like"/>
    <property type="match status" value="1"/>
</dbReference>
<organism evidence="3 4">
    <name type="scientific">Streptomyces chlorus</name>
    <dbReference type="NCBI Taxonomy" id="887452"/>
    <lineage>
        <taxon>Bacteria</taxon>
        <taxon>Bacillati</taxon>
        <taxon>Actinomycetota</taxon>
        <taxon>Actinomycetes</taxon>
        <taxon>Kitasatosporales</taxon>
        <taxon>Streptomycetaceae</taxon>
        <taxon>Streptomyces</taxon>
    </lineage>
</organism>
<accession>A0ABW1E862</accession>
<dbReference type="InterPro" id="IPR037401">
    <property type="entry name" value="SnoaL-like"/>
</dbReference>
<feature type="region of interest" description="Disordered" evidence="1">
    <location>
        <begin position="1"/>
        <end position="41"/>
    </location>
</feature>
<comment type="caution">
    <text evidence="3">The sequence shown here is derived from an EMBL/GenBank/DDBJ whole genome shotgun (WGS) entry which is preliminary data.</text>
</comment>
<evidence type="ECO:0000259" key="2">
    <source>
        <dbReference type="Pfam" id="PF12680"/>
    </source>
</evidence>
<proteinExistence type="predicted"/>
<evidence type="ECO:0000313" key="3">
    <source>
        <dbReference type="EMBL" id="MFC5855999.1"/>
    </source>
</evidence>
<gene>
    <name evidence="3" type="ORF">ACFPZI_30790</name>
</gene>
<keyword evidence="4" id="KW-1185">Reference proteome</keyword>
<dbReference type="InterPro" id="IPR032710">
    <property type="entry name" value="NTF2-like_dom_sf"/>
</dbReference>
<dbReference type="Gene3D" id="3.10.450.50">
    <property type="match status" value="1"/>
</dbReference>
<name>A0ABW1E862_9ACTN</name>
<reference evidence="4" key="1">
    <citation type="journal article" date="2019" name="Int. J. Syst. Evol. Microbiol.">
        <title>The Global Catalogue of Microorganisms (GCM) 10K type strain sequencing project: providing services to taxonomists for standard genome sequencing and annotation.</title>
        <authorList>
            <consortium name="The Broad Institute Genomics Platform"/>
            <consortium name="The Broad Institute Genome Sequencing Center for Infectious Disease"/>
            <person name="Wu L."/>
            <person name="Ma J."/>
        </authorList>
    </citation>
    <scope>NUCLEOTIDE SEQUENCE [LARGE SCALE GENOMIC DNA]</scope>
    <source>
        <strain evidence="4">JCM 10411</strain>
    </source>
</reference>
<dbReference type="Proteomes" id="UP001596180">
    <property type="component" value="Unassembled WGS sequence"/>
</dbReference>
<protein>
    <submittedName>
        <fullName evidence="3">Nuclear transport factor 2 family protein</fullName>
    </submittedName>
</protein>
<dbReference type="RefSeq" id="WP_381369967.1">
    <property type="nucleotide sequence ID" value="NZ_JBHSOA010000085.1"/>
</dbReference>